<name>A0ABQ6DBZ6_9HYPH</name>
<proteinExistence type="predicted"/>
<dbReference type="EMBL" id="BSPG01000125">
    <property type="protein sequence ID" value="GLS47130.1"/>
    <property type="molecule type" value="Genomic_DNA"/>
</dbReference>
<protein>
    <submittedName>
        <fullName evidence="1">Uncharacterized protein</fullName>
    </submittedName>
</protein>
<evidence type="ECO:0000313" key="2">
    <source>
        <dbReference type="Proteomes" id="UP001156881"/>
    </source>
</evidence>
<organism evidence="1 2">
    <name type="scientific">Methylobacterium brachythecii</name>
    <dbReference type="NCBI Taxonomy" id="1176177"/>
    <lineage>
        <taxon>Bacteria</taxon>
        <taxon>Pseudomonadati</taxon>
        <taxon>Pseudomonadota</taxon>
        <taxon>Alphaproteobacteria</taxon>
        <taxon>Hyphomicrobiales</taxon>
        <taxon>Methylobacteriaceae</taxon>
        <taxon>Methylobacterium</taxon>
    </lineage>
</organism>
<reference evidence="2" key="1">
    <citation type="journal article" date="2019" name="Int. J. Syst. Evol. Microbiol.">
        <title>The Global Catalogue of Microorganisms (GCM) 10K type strain sequencing project: providing services to taxonomists for standard genome sequencing and annotation.</title>
        <authorList>
            <consortium name="The Broad Institute Genomics Platform"/>
            <consortium name="The Broad Institute Genome Sequencing Center for Infectious Disease"/>
            <person name="Wu L."/>
            <person name="Ma J."/>
        </authorList>
    </citation>
    <scope>NUCLEOTIDE SEQUENCE [LARGE SCALE GENOMIC DNA]</scope>
    <source>
        <strain evidence="2">NBRC 107710</strain>
    </source>
</reference>
<keyword evidence="2" id="KW-1185">Reference proteome</keyword>
<comment type="caution">
    <text evidence="1">The sequence shown here is derived from an EMBL/GenBank/DDBJ whole genome shotgun (WGS) entry which is preliminary data.</text>
</comment>
<evidence type="ECO:0000313" key="1">
    <source>
        <dbReference type="EMBL" id="GLS47130.1"/>
    </source>
</evidence>
<gene>
    <name evidence="1" type="ORF">GCM10007884_51380</name>
</gene>
<accession>A0ABQ6DBZ6</accession>
<sequence>MTVHSRVDGAEHLWSLQVLAIEQQRLRSQTTQIATAASWLVGQSSAQREIDLNVGA</sequence>
<dbReference type="Proteomes" id="UP001156881">
    <property type="component" value="Unassembled WGS sequence"/>
</dbReference>